<comment type="caution">
    <text evidence="1">The sequence shown here is derived from an EMBL/GenBank/DDBJ whole genome shotgun (WGS) entry which is preliminary data.</text>
</comment>
<dbReference type="RefSeq" id="WP_314514186.1">
    <property type="nucleotide sequence ID" value="NZ_JASJOU010000008.1"/>
</dbReference>
<sequence>MILKTLPNIFFLKRKKALILLIGIFHLVISAYSQDSGAGLTSYTPPSPNASALAKYANIPISLYTGTPQIDIPLADLSFQGGKVPVSLSYHASGVKVQDIASSCGLGWSLNSGGVITRIVRGLPDEDENGYCGANKAGEKLTQQSTPSIDYLIKVTREDLDAEPDLFYFNVMGLSGRFILDAAGNPVLLPYQDVLIKPAIGPLGGVSWVITDNKGYIYVFKDNDSFREKTSAKLEDENDTKWKSFTSSWYLSEVRSPSNQLLANFAYETVNEIKYKTYASISALGIRFYQLGAPDDPILINTDLYFRSLNRDLKVSAKYISKIQTSLGEISFNYDTRLDLINGKRLSSMTLVNTFGKQLIQRYIFNNNDYFISDPASGDGLTDDITHRLRLTSIERVSSTGKKSLYYQFGYNLNISLPPRNSSKYDHWGYFNNNQKATAIAEVPADKDIDGTYRVGANKDPDSERTKADILTSIINSTGGETKFIYQAHDCSDDAFDSKTVGGCRIWKVIVDDKNGHLITKEYKYIKEEAPTKSSGRIFGLPEYGIITYPPGPLCGGAGCADGNYYSLIRYSSSVNNIFDIDGSHIGYSTVITQHSNGSQEITKFTDINSNPDALPAQFDIGAFNGEQTSFWEVPSTGAPFTSRTSRSWERGLVKEYKVLNANNKPLSTKRNYYTAGGIIRSIQALKATTTYINGDPKVGYWYALYGKYQIESAMIFLIKSEEETYDQKSISNTIPKILTTTNYEYTFPNKLSKTTTSILGNPKKYITQLIYPEILVDGNFLDPDMDVVRGLKDIPTLALVNMYTKHITGEPVEKITYVQEGANTPLVTSAELTVFGNFPADPNDVFDETRALPAKKYVFTAPNGVTDFPLTKVKKTTYQTGGLNLVKYILDFDSRYKLVSSVDKYKPIKDDPLQVSTKDNYKTSYIWGYNDNLVIAQVANASLTQTRQIVNASQNFFLAQLANDTQSGALPVAQPTLKLDYAQSVTFTVTAEMLGSGSPAIAPYVEVSLKNMDGSSNGGFFRSFQFSGTRQQQQQFTVSLPIGEYQIYYKSNAIPNGNTDFQGVMLTITAPYQIEKYNYNVFHTSFEETTEGQEEAFAKTGRKSYRAGSYKLNIPTIAGQYIISWWEKTTNDNNWIYKEEIVTSNGSDMSRTISAPYIDEVRLYPIGALMTTYTYDPLIGLTSQTDPNSITTTYLYDAFGRLEYVKDSNGNIIKNYVYKLVTDPE</sequence>
<proteinExistence type="predicted"/>
<dbReference type="Pfam" id="PF05593">
    <property type="entry name" value="RHS_repeat"/>
    <property type="match status" value="1"/>
</dbReference>
<dbReference type="Proteomes" id="UP001232063">
    <property type="component" value="Unassembled WGS sequence"/>
</dbReference>
<keyword evidence="2" id="KW-1185">Reference proteome</keyword>
<reference evidence="1" key="1">
    <citation type="submission" date="2023-05" db="EMBL/GenBank/DDBJ databases">
        <authorList>
            <person name="Zhang X."/>
        </authorList>
    </citation>
    <scope>NUCLEOTIDE SEQUENCE</scope>
    <source>
        <strain evidence="1">BD1B2-1</strain>
    </source>
</reference>
<dbReference type="Gene3D" id="2.180.10.10">
    <property type="entry name" value="RHS repeat-associated core"/>
    <property type="match status" value="1"/>
</dbReference>
<dbReference type="AlphaFoldDB" id="A0AAE3R5G4"/>
<gene>
    <name evidence="1" type="ORF">QNI22_23080</name>
</gene>
<evidence type="ECO:0000313" key="2">
    <source>
        <dbReference type="Proteomes" id="UP001232063"/>
    </source>
</evidence>
<organism evidence="1 2">
    <name type="scientific">Xanthocytophaga agilis</name>
    <dbReference type="NCBI Taxonomy" id="3048010"/>
    <lineage>
        <taxon>Bacteria</taxon>
        <taxon>Pseudomonadati</taxon>
        <taxon>Bacteroidota</taxon>
        <taxon>Cytophagia</taxon>
        <taxon>Cytophagales</taxon>
        <taxon>Rhodocytophagaceae</taxon>
        <taxon>Xanthocytophaga</taxon>
    </lineage>
</organism>
<accession>A0AAE3R5G4</accession>
<name>A0AAE3R5G4_9BACT</name>
<evidence type="ECO:0000313" key="1">
    <source>
        <dbReference type="EMBL" id="MDJ1503570.1"/>
    </source>
</evidence>
<dbReference type="EMBL" id="JASJOU010000008">
    <property type="protein sequence ID" value="MDJ1503570.1"/>
    <property type="molecule type" value="Genomic_DNA"/>
</dbReference>
<dbReference type="InterPro" id="IPR031325">
    <property type="entry name" value="RHS_repeat"/>
</dbReference>
<protein>
    <submittedName>
        <fullName evidence="1">RHS repeat protein</fullName>
    </submittedName>
</protein>